<organism evidence="1 2">
    <name type="scientific">Brachionus plicatilis</name>
    <name type="common">Marine rotifer</name>
    <name type="synonym">Brachionus muelleri</name>
    <dbReference type="NCBI Taxonomy" id="10195"/>
    <lineage>
        <taxon>Eukaryota</taxon>
        <taxon>Metazoa</taxon>
        <taxon>Spiralia</taxon>
        <taxon>Gnathifera</taxon>
        <taxon>Rotifera</taxon>
        <taxon>Eurotatoria</taxon>
        <taxon>Monogononta</taxon>
        <taxon>Pseudotrocha</taxon>
        <taxon>Ploima</taxon>
        <taxon>Brachionidae</taxon>
        <taxon>Brachionus</taxon>
    </lineage>
</organism>
<dbReference type="EMBL" id="REGN01008272">
    <property type="protein sequence ID" value="RNA03998.1"/>
    <property type="molecule type" value="Genomic_DNA"/>
</dbReference>
<sequence length="90" mass="10923">MRNLHRTCENCPARLDSNVNKEEFLFNFQISQKKFKYSAPNHKPFFIFKIYSANTTPFLTQFFFLKNYLLTNKIYVFTTKNDQNKLEFFT</sequence>
<name>A0A3M7PZC4_BRAPC</name>
<accession>A0A3M7PZC4</accession>
<evidence type="ECO:0000313" key="2">
    <source>
        <dbReference type="Proteomes" id="UP000276133"/>
    </source>
</evidence>
<keyword evidence="2" id="KW-1185">Reference proteome</keyword>
<protein>
    <submittedName>
        <fullName evidence="1">Uncharacterized protein</fullName>
    </submittedName>
</protein>
<gene>
    <name evidence="1" type="ORF">BpHYR1_042604</name>
</gene>
<reference evidence="1 2" key="1">
    <citation type="journal article" date="2018" name="Sci. Rep.">
        <title>Genomic signatures of local adaptation to the degree of environmental predictability in rotifers.</title>
        <authorList>
            <person name="Franch-Gras L."/>
            <person name="Hahn C."/>
            <person name="Garcia-Roger E.M."/>
            <person name="Carmona M.J."/>
            <person name="Serra M."/>
            <person name="Gomez A."/>
        </authorList>
    </citation>
    <scope>NUCLEOTIDE SEQUENCE [LARGE SCALE GENOMIC DNA]</scope>
    <source>
        <strain evidence="1">HYR1</strain>
    </source>
</reference>
<comment type="caution">
    <text evidence="1">The sequence shown here is derived from an EMBL/GenBank/DDBJ whole genome shotgun (WGS) entry which is preliminary data.</text>
</comment>
<evidence type="ECO:0000313" key="1">
    <source>
        <dbReference type="EMBL" id="RNA03998.1"/>
    </source>
</evidence>
<dbReference type="Proteomes" id="UP000276133">
    <property type="component" value="Unassembled WGS sequence"/>
</dbReference>
<proteinExistence type="predicted"/>
<dbReference type="AlphaFoldDB" id="A0A3M7PZC4"/>